<evidence type="ECO:0000256" key="5">
    <source>
        <dbReference type="ARBA" id="ARBA00022679"/>
    </source>
</evidence>
<dbReference type="PANTHER" id="PTHR21090">
    <property type="entry name" value="AROM/DEHYDROQUINATE SYNTHASE"/>
    <property type="match status" value="1"/>
</dbReference>
<gene>
    <name evidence="8 10" type="primary">aroA</name>
    <name evidence="10" type="ORF">NOF55_00620</name>
</gene>
<feature type="binding site" evidence="8">
    <location>
        <position position="176"/>
    </location>
    <ligand>
        <name>3-phosphoshikimate</name>
        <dbReference type="ChEBI" id="CHEBI:145989"/>
    </ligand>
</feature>
<name>A0AAE3MWG9_9HYPH</name>
<evidence type="ECO:0000256" key="6">
    <source>
        <dbReference type="ARBA" id="ARBA00023141"/>
    </source>
</evidence>
<comment type="subcellular location">
    <subcellularLocation>
        <location evidence="8">Cytoplasm</location>
    </subcellularLocation>
</comment>
<evidence type="ECO:0000256" key="4">
    <source>
        <dbReference type="ARBA" id="ARBA00022605"/>
    </source>
</evidence>
<comment type="subunit">
    <text evidence="8">Monomer.</text>
</comment>
<dbReference type="GO" id="GO:0005737">
    <property type="term" value="C:cytoplasm"/>
    <property type="evidence" value="ECO:0007669"/>
    <property type="project" value="UniProtKB-SubCell"/>
</dbReference>
<dbReference type="EC" id="2.5.1.19" evidence="8"/>
<keyword evidence="3 8" id="KW-0963">Cytoplasm</keyword>
<dbReference type="Gene3D" id="3.65.10.10">
    <property type="entry name" value="Enolpyruvate transferase domain"/>
    <property type="match status" value="2"/>
</dbReference>
<dbReference type="AlphaFoldDB" id="A0AAE3MWG9"/>
<evidence type="ECO:0000256" key="7">
    <source>
        <dbReference type="ARBA" id="ARBA00044633"/>
    </source>
</evidence>
<dbReference type="HAMAP" id="MF_00210">
    <property type="entry name" value="EPSP_synth"/>
    <property type="match status" value="1"/>
</dbReference>
<evidence type="ECO:0000313" key="10">
    <source>
        <dbReference type="EMBL" id="MCX8995607.1"/>
    </source>
</evidence>
<keyword evidence="6 8" id="KW-0057">Aromatic amino acid biosynthesis</keyword>
<organism evidence="10 11">
    <name type="scientific">Ectorhizobium quercum</name>
    <dbReference type="NCBI Taxonomy" id="2965071"/>
    <lineage>
        <taxon>Bacteria</taxon>
        <taxon>Pseudomonadati</taxon>
        <taxon>Pseudomonadota</taxon>
        <taxon>Alphaproteobacteria</taxon>
        <taxon>Hyphomicrobiales</taxon>
        <taxon>Rhizobiaceae</taxon>
        <taxon>Ectorhizobium</taxon>
    </lineage>
</organism>
<feature type="binding site" evidence="8">
    <location>
        <position position="30"/>
    </location>
    <ligand>
        <name>3-phosphoshikimate</name>
        <dbReference type="ChEBI" id="CHEBI:145989"/>
    </ligand>
</feature>
<dbReference type="GO" id="GO:0008652">
    <property type="term" value="P:amino acid biosynthetic process"/>
    <property type="evidence" value="ECO:0007669"/>
    <property type="project" value="UniProtKB-KW"/>
</dbReference>
<dbReference type="InterPro" id="IPR036968">
    <property type="entry name" value="Enolpyruvate_Tfrase_sf"/>
</dbReference>
<dbReference type="GO" id="GO:0003866">
    <property type="term" value="F:3-phosphoshikimate 1-carboxyvinyltransferase activity"/>
    <property type="evidence" value="ECO:0007669"/>
    <property type="project" value="UniProtKB-UniRule"/>
</dbReference>
<dbReference type="GO" id="GO:0009423">
    <property type="term" value="P:chorismate biosynthetic process"/>
    <property type="evidence" value="ECO:0007669"/>
    <property type="project" value="UniProtKB-UniRule"/>
</dbReference>
<feature type="binding site" evidence="8">
    <location>
        <position position="174"/>
    </location>
    <ligand>
        <name>3-phosphoshikimate</name>
        <dbReference type="ChEBI" id="CHEBI:145989"/>
    </ligand>
</feature>
<dbReference type="PIRSF" id="PIRSF000505">
    <property type="entry name" value="EPSPS"/>
    <property type="match status" value="1"/>
</dbReference>
<keyword evidence="4 8" id="KW-0028">Amino-acid biosynthesis</keyword>
<feature type="binding site" evidence="8">
    <location>
        <position position="101"/>
    </location>
    <ligand>
        <name>phosphoenolpyruvate</name>
        <dbReference type="ChEBI" id="CHEBI:58702"/>
    </ligand>
</feature>
<accession>A0AAE3MWG9</accession>
<dbReference type="Proteomes" id="UP001208771">
    <property type="component" value="Unassembled WGS sequence"/>
</dbReference>
<comment type="catalytic activity">
    <reaction evidence="7">
        <text>3-phosphoshikimate + phosphoenolpyruvate = 5-O-(1-carboxyvinyl)-3-phosphoshikimate + phosphate</text>
        <dbReference type="Rhea" id="RHEA:21256"/>
        <dbReference type="ChEBI" id="CHEBI:43474"/>
        <dbReference type="ChEBI" id="CHEBI:57701"/>
        <dbReference type="ChEBI" id="CHEBI:58702"/>
        <dbReference type="ChEBI" id="CHEBI:145989"/>
        <dbReference type="EC" id="2.5.1.19"/>
    </reaction>
    <physiologicalReaction direction="left-to-right" evidence="7">
        <dbReference type="Rhea" id="RHEA:21257"/>
    </physiologicalReaction>
</comment>
<feature type="binding site" evidence="8">
    <location>
        <position position="129"/>
    </location>
    <ligand>
        <name>phosphoenolpyruvate</name>
        <dbReference type="ChEBI" id="CHEBI:58702"/>
    </ligand>
</feature>
<dbReference type="NCBIfam" id="TIGR01356">
    <property type="entry name" value="aroA"/>
    <property type="match status" value="1"/>
</dbReference>
<feature type="binding site" evidence="8">
    <location>
        <position position="406"/>
    </location>
    <ligand>
        <name>phosphoenolpyruvate</name>
        <dbReference type="ChEBI" id="CHEBI:58702"/>
    </ligand>
</feature>
<evidence type="ECO:0000313" key="11">
    <source>
        <dbReference type="Proteomes" id="UP001208771"/>
    </source>
</evidence>
<keyword evidence="5 8" id="KW-0808">Transferase</keyword>
<dbReference type="InterPro" id="IPR013792">
    <property type="entry name" value="RNA3'P_cycl/enolpyr_Trfase_a/b"/>
</dbReference>
<evidence type="ECO:0000256" key="2">
    <source>
        <dbReference type="ARBA" id="ARBA00009948"/>
    </source>
</evidence>
<dbReference type="PANTHER" id="PTHR21090:SF5">
    <property type="entry name" value="PENTAFUNCTIONAL AROM POLYPEPTIDE"/>
    <property type="match status" value="1"/>
</dbReference>
<evidence type="ECO:0000256" key="8">
    <source>
        <dbReference type="HAMAP-Rule" id="MF_00210"/>
    </source>
</evidence>
<protein>
    <recommendedName>
        <fullName evidence="8">3-phosphoshikimate 1-carboxyvinyltransferase</fullName>
        <ecNumber evidence="8">2.5.1.19</ecNumber>
    </recommendedName>
    <alternativeName>
        <fullName evidence="8">5-enolpyruvylshikimate-3-phosphate synthase</fullName>
        <shortName evidence="8">EPSP synthase</shortName>
        <shortName evidence="8">EPSPS</shortName>
    </alternativeName>
</protein>
<feature type="binding site" evidence="8">
    <location>
        <position position="34"/>
    </location>
    <ligand>
        <name>3-phosphoshikimate</name>
        <dbReference type="ChEBI" id="CHEBI:145989"/>
    </ligand>
</feature>
<comment type="similarity">
    <text evidence="2 8">Belongs to the EPSP synthase family.</text>
</comment>
<proteinExistence type="inferred from homology"/>
<sequence length="452" mass="45836">MPHSDARPKPAVAFKSGKLSGHLCVPGDTSISHRSLLLGGLASGETRLTGLAESADLLDTAKAMQALGARIAKSDGTWVIEGTGNGCLLAPVAPLGFGPAGTGCRLAMGLAGVYDFATTFTGDASLSARPMAPVLDPLRMMGVQVDAAGSDRLPVTLRAPGTANPIDYRMPVASAQVKSAVLLAGLNTPGVTTVVEPVAAHDHMERMLLAFGAALSVEKGAGGLRTIRLEGRGKLTGQAIEVPGDPSLAVFPLVAGLIVPGSDIVIGNVLMNPARTGLILTLREMGADIDILAPRQAGGEDVADLRVRSSELKGIAVPAERAPSLIEDYPALAVAAAFAAGETVMDGLGDARVGETGRLAALAAGLTLKGVDCETGGAGLLVRGRPGGKGLGNASGAAVETRLDHRIAMSFLVMGLASEHAVRIDDCGPIATHFPGFVGLMTGLGGRIEEEP</sequence>
<evidence type="ECO:0000259" key="9">
    <source>
        <dbReference type="Pfam" id="PF00275"/>
    </source>
</evidence>
<evidence type="ECO:0000256" key="1">
    <source>
        <dbReference type="ARBA" id="ARBA00004811"/>
    </source>
</evidence>
<comment type="caution">
    <text evidence="10">The sequence shown here is derived from an EMBL/GenBank/DDBJ whole genome shotgun (WGS) entry which is preliminary data.</text>
</comment>
<dbReference type="InterPro" id="IPR001986">
    <property type="entry name" value="Enolpyruvate_Tfrase_dom"/>
</dbReference>
<dbReference type="FunFam" id="3.65.10.10:FF:000005">
    <property type="entry name" value="3-phosphoshikimate 1-carboxyvinyltransferase"/>
    <property type="match status" value="1"/>
</dbReference>
<feature type="active site" description="Proton acceptor" evidence="8">
    <location>
        <position position="327"/>
    </location>
</feature>
<dbReference type="GO" id="GO:0009073">
    <property type="term" value="P:aromatic amino acid family biosynthetic process"/>
    <property type="evidence" value="ECO:0007669"/>
    <property type="project" value="UniProtKB-KW"/>
</dbReference>
<dbReference type="CDD" id="cd01556">
    <property type="entry name" value="EPSP_synthase"/>
    <property type="match status" value="1"/>
</dbReference>
<dbReference type="InterPro" id="IPR006264">
    <property type="entry name" value="EPSP_synthase"/>
</dbReference>
<comment type="pathway">
    <text evidence="1 8">Metabolic intermediate biosynthesis; chorismate biosynthesis; chorismate from D-erythrose 4-phosphate and phosphoenolpyruvate: step 6/7.</text>
</comment>
<feature type="binding site" evidence="8">
    <location>
        <position position="358"/>
    </location>
    <ligand>
        <name>phosphoenolpyruvate</name>
        <dbReference type="ChEBI" id="CHEBI:58702"/>
    </ligand>
</feature>
<keyword evidence="11" id="KW-1185">Reference proteome</keyword>
<dbReference type="EMBL" id="JANFPI010000001">
    <property type="protein sequence ID" value="MCX8995607.1"/>
    <property type="molecule type" value="Genomic_DNA"/>
</dbReference>
<reference evidence="10" key="1">
    <citation type="submission" date="2022-07" db="EMBL/GenBank/DDBJ databases">
        <title>Ectorhizobium quercum gen.nov., sp. nov.</title>
        <authorList>
            <person name="Ma T."/>
            <person name="Li Y."/>
        </authorList>
    </citation>
    <scope>NUCLEOTIDE SEQUENCE</scope>
    <source>
        <strain evidence="10">BDR2-2</strain>
    </source>
</reference>
<comment type="caution">
    <text evidence="8">Lacks conserved residue(s) required for the propagation of feature annotation.</text>
</comment>
<comment type="function">
    <text evidence="8">Catalyzes the transfer of the enolpyruvyl moiety of phosphoenolpyruvate (PEP) to the 5-hydroxyl of shikimate-3-phosphate (S3P) to produce enolpyruvyl shikimate-3-phosphate and inorganic phosphate.</text>
</comment>
<evidence type="ECO:0000256" key="3">
    <source>
        <dbReference type="ARBA" id="ARBA00022490"/>
    </source>
</evidence>
<feature type="binding site" evidence="8">
    <location>
        <position position="176"/>
    </location>
    <ligand>
        <name>phosphoenolpyruvate</name>
        <dbReference type="ChEBI" id="CHEBI:58702"/>
    </ligand>
</feature>
<feature type="binding site" evidence="8">
    <location>
        <position position="327"/>
    </location>
    <ligand>
        <name>3-phosphoshikimate</name>
        <dbReference type="ChEBI" id="CHEBI:145989"/>
    </ligand>
</feature>
<dbReference type="Pfam" id="PF00275">
    <property type="entry name" value="EPSP_synthase"/>
    <property type="match status" value="1"/>
</dbReference>
<dbReference type="RefSeq" id="WP_306409382.1">
    <property type="nucleotide sequence ID" value="NZ_JANFPI010000001.1"/>
</dbReference>
<dbReference type="SUPFAM" id="SSF55205">
    <property type="entry name" value="EPT/RTPC-like"/>
    <property type="match status" value="1"/>
</dbReference>
<feature type="domain" description="Enolpyruvate transferase" evidence="9">
    <location>
        <begin position="16"/>
        <end position="439"/>
    </location>
</feature>